<evidence type="ECO:0000256" key="3">
    <source>
        <dbReference type="ARBA" id="ARBA00022801"/>
    </source>
</evidence>
<keyword evidence="1" id="KW-0645">Protease</keyword>
<dbReference type="InterPro" id="IPR006311">
    <property type="entry name" value="TAT_signal"/>
</dbReference>
<keyword evidence="9" id="KW-1185">Reference proteome</keyword>
<comment type="caution">
    <text evidence="8">The sequence shown here is derived from an EMBL/GenBank/DDBJ whole genome shotgun (WGS) entry which is preliminary data.</text>
</comment>
<evidence type="ECO:0000256" key="2">
    <source>
        <dbReference type="ARBA" id="ARBA00022723"/>
    </source>
</evidence>
<dbReference type="InterPro" id="IPR002909">
    <property type="entry name" value="IPT_dom"/>
</dbReference>
<protein>
    <recommendedName>
        <fullName evidence="10">T9SS type A sorting domain-containing protein</fullName>
    </recommendedName>
</protein>
<evidence type="ECO:0000313" key="9">
    <source>
        <dbReference type="Proteomes" id="UP000779507"/>
    </source>
</evidence>
<evidence type="ECO:0000256" key="5">
    <source>
        <dbReference type="SAM" id="SignalP"/>
    </source>
</evidence>
<dbReference type="InterPro" id="IPR024079">
    <property type="entry name" value="MetalloPept_cat_dom_sf"/>
</dbReference>
<feature type="domain" description="Peptidase M10 metallopeptidase" evidence="6">
    <location>
        <begin position="362"/>
        <end position="503"/>
    </location>
</feature>
<dbReference type="RefSeq" id="WP_173809327.1">
    <property type="nucleotide sequence ID" value="NZ_JABSNP010000005.1"/>
</dbReference>
<dbReference type="Proteomes" id="UP000779507">
    <property type="component" value="Unassembled WGS sequence"/>
</dbReference>
<feature type="domain" description="IPT/TIG" evidence="7">
    <location>
        <begin position="216"/>
        <end position="303"/>
    </location>
</feature>
<name>A0ABX2FN36_9BACT</name>
<dbReference type="Pfam" id="PF01833">
    <property type="entry name" value="TIG"/>
    <property type="match status" value="1"/>
</dbReference>
<dbReference type="InterPro" id="IPR013783">
    <property type="entry name" value="Ig-like_fold"/>
</dbReference>
<dbReference type="Pfam" id="PF00413">
    <property type="entry name" value="Peptidase_M10"/>
    <property type="match status" value="1"/>
</dbReference>
<dbReference type="Gene3D" id="2.60.40.10">
    <property type="entry name" value="Immunoglobulins"/>
    <property type="match status" value="1"/>
</dbReference>
<accession>A0ABX2FN36</accession>
<evidence type="ECO:0008006" key="10">
    <source>
        <dbReference type="Google" id="ProtNLM"/>
    </source>
</evidence>
<proteinExistence type="predicted"/>
<keyword evidence="4" id="KW-0862">Zinc</keyword>
<reference evidence="8 9" key="1">
    <citation type="submission" date="2020-05" db="EMBL/GenBank/DDBJ databases">
        <title>Genomic Encyclopedia of Type Strains, Phase IV (KMG-V): Genome sequencing to study the core and pangenomes of soil and plant-associated prokaryotes.</title>
        <authorList>
            <person name="Whitman W."/>
        </authorList>
    </citation>
    <scope>NUCLEOTIDE SEQUENCE [LARGE SCALE GENOMIC DNA]</scope>
    <source>
        <strain evidence="8 9">9A</strain>
    </source>
</reference>
<dbReference type="InterPro" id="IPR001818">
    <property type="entry name" value="Pept_M10_metallopeptidase"/>
</dbReference>
<feature type="signal peptide" evidence="5">
    <location>
        <begin position="1"/>
        <end position="28"/>
    </location>
</feature>
<sequence length="709" mass="73201">MSIITIVARGRGALLGLAAALAAVPAGAQSLPAAEAAPCLLVPIAPAQRAAAATLIAEAQVLDARSFWDAGHRHLFTRHRLRVFGLLKGSAADTAGLVVVTEGGRLGPDQQVLTNTLRLTPGQQGVLFLGPAPWPGLGLAGPAYAAYGSTQGFVAYDLARATAADPFRAYPAIDAAFYRALDPAGTRPRLALRPNPALAAAQARPLVAAKGAAVAVVTGLQPAQLPAGTGAVLTVQGSGFGATRGGGFVEFANADDGGRTTVQPLAADYLAWADNAIQVRVPSAGAGGHPAGTGVVRVTPDGGSAAASPGALTVVYALTNVASTDVPPNVQRPNHVANNAHGGLTFRYAPNFGANAAAGAAWQRALATWRCQTGMNWELGPPATANDIASDGLSVVAFDQASAALPAGILGRTTSYYQGCYAPDRSVVFYVNEIDTQYSSAIAFQFGPAIAVGQQVDFESVAVHELGHAQQLSHLIRPGAIMHYAIARGQNSRQLAPESDVAGGRQVLRTRSFRNRGCGGPALLPAPLTALTAATETGGPVLRWATQDDCFLSSFVVERSAGLDTAAATAGWQRVAAVALGPPGTAYQVADAQAPARLAYYRLGLVRPDGTRDYAAPLLLAPAGAPAAALFPNPVTGTQLNFQYTAATDAPLVYSLYDELGRRYRLAAAAVLPGLNVLTFDVAALRPGFYIFRWQDGQGGYQSRKFLRL</sequence>
<evidence type="ECO:0000313" key="8">
    <source>
        <dbReference type="EMBL" id="NRT18571.1"/>
    </source>
</evidence>
<dbReference type="EMBL" id="JABSNP010000005">
    <property type="protein sequence ID" value="NRT18571.1"/>
    <property type="molecule type" value="Genomic_DNA"/>
</dbReference>
<dbReference type="SUPFAM" id="SSF55486">
    <property type="entry name" value="Metalloproteases ('zincins'), catalytic domain"/>
    <property type="match status" value="1"/>
</dbReference>
<keyword evidence="5" id="KW-0732">Signal</keyword>
<organism evidence="8 9">
    <name type="scientific">Hymenobacter caeli</name>
    <dbReference type="NCBI Taxonomy" id="2735894"/>
    <lineage>
        <taxon>Bacteria</taxon>
        <taxon>Pseudomonadati</taxon>
        <taxon>Bacteroidota</taxon>
        <taxon>Cytophagia</taxon>
        <taxon>Cytophagales</taxon>
        <taxon>Hymenobacteraceae</taxon>
        <taxon>Hymenobacter</taxon>
    </lineage>
</organism>
<evidence type="ECO:0000256" key="1">
    <source>
        <dbReference type="ARBA" id="ARBA00022670"/>
    </source>
</evidence>
<evidence type="ECO:0000256" key="4">
    <source>
        <dbReference type="ARBA" id="ARBA00022833"/>
    </source>
</evidence>
<keyword evidence="2" id="KW-0479">Metal-binding</keyword>
<evidence type="ECO:0000259" key="6">
    <source>
        <dbReference type="Pfam" id="PF00413"/>
    </source>
</evidence>
<dbReference type="InterPro" id="IPR026444">
    <property type="entry name" value="Secre_tail"/>
</dbReference>
<dbReference type="Gene3D" id="3.40.390.10">
    <property type="entry name" value="Collagenase (Catalytic Domain)"/>
    <property type="match status" value="1"/>
</dbReference>
<evidence type="ECO:0000259" key="7">
    <source>
        <dbReference type="Pfam" id="PF01833"/>
    </source>
</evidence>
<feature type="chain" id="PRO_5045854346" description="T9SS type A sorting domain-containing protein" evidence="5">
    <location>
        <begin position="29"/>
        <end position="709"/>
    </location>
</feature>
<dbReference type="NCBIfam" id="TIGR04183">
    <property type="entry name" value="Por_Secre_tail"/>
    <property type="match status" value="1"/>
</dbReference>
<keyword evidence="3" id="KW-0378">Hydrolase</keyword>
<dbReference type="PROSITE" id="PS51318">
    <property type="entry name" value="TAT"/>
    <property type="match status" value="1"/>
</dbReference>
<gene>
    <name evidence="8" type="ORF">HNP98_001392</name>
</gene>
<dbReference type="CDD" id="cd00102">
    <property type="entry name" value="IPT"/>
    <property type="match status" value="1"/>
</dbReference>